<evidence type="ECO:0000256" key="11">
    <source>
        <dbReference type="ARBA" id="ARBA00023002"/>
    </source>
</evidence>
<feature type="region of interest" description="Disordered" evidence="16">
    <location>
        <begin position="170"/>
        <end position="191"/>
    </location>
</feature>
<comment type="similarity">
    <text evidence="3">Belongs to the EROs family.</text>
</comment>
<keyword evidence="14" id="KW-0325">Glycoprotein</keyword>
<dbReference type="GO" id="GO:0005789">
    <property type="term" value="C:endoplasmic reticulum membrane"/>
    <property type="evidence" value="ECO:0007669"/>
    <property type="project" value="UniProtKB-SubCell"/>
</dbReference>
<comment type="subunit">
    <text evidence="4">May function both as a monomer and a homodimer.</text>
</comment>
<keyword evidence="7" id="KW-0732">Signal</keyword>
<gene>
    <name evidence="17" type="ORF">CVIRNUC_002586</name>
</gene>
<evidence type="ECO:0000256" key="15">
    <source>
        <dbReference type="ARBA" id="ARBA00023284"/>
    </source>
</evidence>
<accession>A0AAV1HW42</accession>
<dbReference type="GO" id="GO:0034975">
    <property type="term" value="P:protein folding in endoplasmic reticulum"/>
    <property type="evidence" value="ECO:0007669"/>
    <property type="project" value="InterPro"/>
</dbReference>
<proteinExistence type="inferred from homology"/>
<dbReference type="EMBL" id="CAUYUE010000003">
    <property type="protein sequence ID" value="CAK0758003.1"/>
    <property type="molecule type" value="Genomic_DNA"/>
</dbReference>
<evidence type="ECO:0000256" key="1">
    <source>
        <dbReference type="ARBA" id="ARBA00001974"/>
    </source>
</evidence>
<dbReference type="Pfam" id="PF04137">
    <property type="entry name" value="ERO1"/>
    <property type="match status" value="1"/>
</dbReference>
<keyword evidence="12" id="KW-0472">Membrane</keyword>
<dbReference type="GO" id="GO:0016972">
    <property type="term" value="F:thiol oxidase activity"/>
    <property type="evidence" value="ECO:0007669"/>
    <property type="project" value="InterPro"/>
</dbReference>
<keyword evidence="8" id="KW-0256">Endoplasmic reticulum</keyword>
<keyword evidence="15" id="KW-0676">Redox-active center</keyword>
<keyword evidence="13" id="KW-1015">Disulfide bond</keyword>
<dbReference type="SUPFAM" id="SSF110019">
    <property type="entry name" value="ERO1-like"/>
    <property type="match status" value="1"/>
</dbReference>
<dbReference type="PANTHER" id="PTHR12613:SF0">
    <property type="entry name" value="ERO1-LIKE PROTEIN"/>
    <property type="match status" value="1"/>
</dbReference>
<dbReference type="Proteomes" id="UP001314263">
    <property type="component" value="Unassembled WGS sequence"/>
</dbReference>
<keyword evidence="9" id="KW-0274">FAD</keyword>
<keyword evidence="11" id="KW-0560">Oxidoreductase</keyword>
<feature type="compositionally biased region" description="Polar residues" evidence="16">
    <location>
        <begin position="174"/>
        <end position="184"/>
    </location>
</feature>
<evidence type="ECO:0000256" key="8">
    <source>
        <dbReference type="ARBA" id="ARBA00022824"/>
    </source>
</evidence>
<evidence type="ECO:0008006" key="19">
    <source>
        <dbReference type="Google" id="ProtNLM"/>
    </source>
</evidence>
<evidence type="ECO:0000256" key="3">
    <source>
        <dbReference type="ARBA" id="ARBA00008277"/>
    </source>
</evidence>
<protein>
    <recommendedName>
        <fullName evidence="19">Endoplasmic reticulum oxidoreductin 1</fullName>
    </recommendedName>
</protein>
<name>A0AAV1HW42_9CHLO</name>
<dbReference type="GO" id="GO:0071949">
    <property type="term" value="F:FAD binding"/>
    <property type="evidence" value="ECO:0007669"/>
    <property type="project" value="InterPro"/>
</dbReference>
<comment type="cofactor">
    <cofactor evidence="1">
        <name>FAD</name>
        <dbReference type="ChEBI" id="CHEBI:57692"/>
    </cofactor>
</comment>
<evidence type="ECO:0000256" key="9">
    <source>
        <dbReference type="ARBA" id="ARBA00022827"/>
    </source>
</evidence>
<comment type="caution">
    <text evidence="17">The sequence shown here is derived from an EMBL/GenBank/DDBJ whole genome shotgun (WGS) entry which is preliminary data.</text>
</comment>
<evidence type="ECO:0000256" key="7">
    <source>
        <dbReference type="ARBA" id="ARBA00022729"/>
    </source>
</evidence>
<sequence length="512" mass="56923">MTDDSRSGPSSAEKQQSRSSKWNWSAVLLAGFALALAVHHGSASLHTWQWEELGSVQPLLWLPFSFSQPHKPNATACLVQEEIVPDVGVGPCQLSGNVHDCSCEYAAVERLNKDAVLPLLRALVRTPFFRYFKVNLYCDCPFWPDDGMCMLRDCGVCECEPDEVPAPWKDADSTAASCEGSGSPSRLEAESEVDRSVDASTKVHLVNIHGWRGYNNPWCLEEETDSEYSYINLLANPERYTGYKGEHAHRVWNIIYSQSCFSGIAAPDVCAERKVFYRLISGMHSSISAHIAQEYLLDEARDVWGPNIALFRDRLGNTGVRERVENLYFAYLFVLRATLKAAPLLEDIAYDTGFPEEDARTGELVRKLVNSEAVQTACPVPFDEGRLWKGKDGPQLKRQLQSHFHNITSAMDCVGCEKCKLWGKLQLLGIATSLKVLFSAEDCGMGSGHPPQLQLERNEVIAMLNLLERLSASIEAVRALSLQLADGSWEQQHPQGLGAIQDVTHGSLYQSL</sequence>
<dbReference type="AlphaFoldDB" id="A0AAV1HW42"/>
<evidence type="ECO:0000313" key="18">
    <source>
        <dbReference type="Proteomes" id="UP001314263"/>
    </source>
</evidence>
<evidence type="ECO:0000256" key="12">
    <source>
        <dbReference type="ARBA" id="ARBA00023136"/>
    </source>
</evidence>
<dbReference type="InterPro" id="IPR007266">
    <property type="entry name" value="Ero1"/>
</dbReference>
<comment type="subcellular location">
    <subcellularLocation>
        <location evidence="2">Endoplasmic reticulum membrane</location>
        <topology evidence="2">Peripheral membrane protein</topology>
        <orientation evidence="2">Lumenal side</orientation>
    </subcellularLocation>
</comment>
<dbReference type="GO" id="GO:0015035">
    <property type="term" value="F:protein-disulfide reductase activity"/>
    <property type="evidence" value="ECO:0007669"/>
    <property type="project" value="InterPro"/>
</dbReference>
<organism evidence="17 18">
    <name type="scientific">Coccomyxa viridis</name>
    <dbReference type="NCBI Taxonomy" id="1274662"/>
    <lineage>
        <taxon>Eukaryota</taxon>
        <taxon>Viridiplantae</taxon>
        <taxon>Chlorophyta</taxon>
        <taxon>core chlorophytes</taxon>
        <taxon>Trebouxiophyceae</taxon>
        <taxon>Trebouxiophyceae incertae sedis</taxon>
        <taxon>Coccomyxaceae</taxon>
        <taxon>Coccomyxa</taxon>
    </lineage>
</organism>
<evidence type="ECO:0000256" key="16">
    <source>
        <dbReference type="SAM" id="MobiDB-lite"/>
    </source>
</evidence>
<evidence type="ECO:0000256" key="4">
    <source>
        <dbReference type="ARBA" id="ARBA00011802"/>
    </source>
</evidence>
<evidence type="ECO:0000256" key="13">
    <source>
        <dbReference type="ARBA" id="ARBA00023157"/>
    </source>
</evidence>
<evidence type="ECO:0000256" key="14">
    <source>
        <dbReference type="ARBA" id="ARBA00023180"/>
    </source>
</evidence>
<keyword evidence="18" id="KW-1185">Reference proteome</keyword>
<evidence type="ECO:0000256" key="10">
    <source>
        <dbReference type="ARBA" id="ARBA00022982"/>
    </source>
</evidence>
<evidence type="ECO:0000313" key="17">
    <source>
        <dbReference type="EMBL" id="CAK0758003.1"/>
    </source>
</evidence>
<dbReference type="PANTHER" id="PTHR12613">
    <property type="entry name" value="ERO1-RELATED"/>
    <property type="match status" value="1"/>
</dbReference>
<keyword evidence="10" id="KW-0249">Electron transport</keyword>
<keyword evidence="6" id="KW-0285">Flavoprotein</keyword>
<dbReference type="InterPro" id="IPR037192">
    <property type="entry name" value="ERO1-like_sf"/>
</dbReference>
<evidence type="ECO:0000256" key="6">
    <source>
        <dbReference type="ARBA" id="ARBA00022630"/>
    </source>
</evidence>
<reference evidence="17 18" key="1">
    <citation type="submission" date="2023-10" db="EMBL/GenBank/DDBJ databases">
        <authorList>
            <person name="Maclean D."/>
            <person name="Macfadyen A."/>
        </authorList>
    </citation>
    <scope>NUCLEOTIDE SEQUENCE [LARGE SCALE GENOMIC DNA]</scope>
</reference>
<evidence type="ECO:0000256" key="2">
    <source>
        <dbReference type="ARBA" id="ARBA00004367"/>
    </source>
</evidence>
<evidence type="ECO:0000256" key="5">
    <source>
        <dbReference type="ARBA" id="ARBA00022448"/>
    </source>
</evidence>
<keyword evidence="5" id="KW-0813">Transport</keyword>